<evidence type="ECO:0008006" key="3">
    <source>
        <dbReference type="Google" id="ProtNLM"/>
    </source>
</evidence>
<name>A0A1S8X9T5_OPIVI</name>
<accession>A0A1S8X9T5</accession>
<reference evidence="1 2" key="1">
    <citation type="submission" date="2015-03" db="EMBL/GenBank/DDBJ databases">
        <title>Draft genome of the nematode, Opisthorchis viverrini.</title>
        <authorList>
            <person name="Mitreva M."/>
        </authorList>
    </citation>
    <scope>NUCLEOTIDE SEQUENCE [LARGE SCALE GENOMIC DNA]</scope>
    <source>
        <strain evidence="1">Khon Kaen</strain>
    </source>
</reference>
<dbReference type="AlphaFoldDB" id="A0A1S8X9T5"/>
<gene>
    <name evidence="1" type="ORF">X801_00677</name>
</gene>
<proteinExistence type="predicted"/>
<dbReference type="Proteomes" id="UP000243686">
    <property type="component" value="Unassembled WGS sequence"/>
</dbReference>
<protein>
    <recommendedName>
        <fullName evidence="3">Ig-like domain-containing protein</fullName>
    </recommendedName>
</protein>
<sequence length="299" mass="31951">MDGADKVCSKEAYNFIAINVPAAAPTFASPLRDAYFNIHSGEARFSCQLAGFAHLPPGIHGHREAIADLYPTDVVNAQTGHSSATVAAWYLGGCLLSDGPGVQLGTGPGGWLWLYLSELNVDQAGTVVKCVVRNRAGKAKTQARLLIADPPKPPGRPGMAEVHPTEALITWAPSDVDVGGDLIYRVDAKFADYPSLSDSSKDRSSEVISLLSKDDREWLLTWRQSTDIYALSEHPVAVQFGMALGNVVPLPVSDKSLQKLQCHDGLITDLEYSAVGVGEFHLNEKAISALGAVFILLAS</sequence>
<keyword evidence="2" id="KW-1185">Reference proteome</keyword>
<evidence type="ECO:0000313" key="2">
    <source>
        <dbReference type="Proteomes" id="UP000243686"/>
    </source>
</evidence>
<organism evidence="1 2">
    <name type="scientific">Opisthorchis viverrini</name>
    <name type="common">Southeast Asian liver fluke</name>
    <dbReference type="NCBI Taxonomy" id="6198"/>
    <lineage>
        <taxon>Eukaryota</taxon>
        <taxon>Metazoa</taxon>
        <taxon>Spiralia</taxon>
        <taxon>Lophotrochozoa</taxon>
        <taxon>Platyhelminthes</taxon>
        <taxon>Trematoda</taxon>
        <taxon>Digenea</taxon>
        <taxon>Opisthorchiida</taxon>
        <taxon>Opisthorchiata</taxon>
        <taxon>Opisthorchiidae</taxon>
        <taxon>Opisthorchis</taxon>
    </lineage>
</organism>
<dbReference type="EMBL" id="KV891549">
    <property type="protein sequence ID" value="OON23416.1"/>
    <property type="molecule type" value="Genomic_DNA"/>
</dbReference>
<dbReference type="InterPro" id="IPR036179">
    <property type="entry name" value="Ig-like_dom_sf"/>
</dbReference>
<dbReference type="SUPFAM" id="SSF48726">
    <property type="entry name" value="Immunoglobulin"/>
    <property type="match status" value="1"/>
</dbReference>
<evidence type="ECO:0000313" key="1">
    <source>
        <dbReference type="EMBL" id="OON23416.1"/>
    </source>
</evidence>